<protein>
    <recommendedName>
        <fullName evidence="4">C6 transcription factor</fullName>
    </recommendedName>
</protein>
<sequence>MLTSVLLPIAMSHPALCHGAIVYAAAQIANIRGDVTPSKADLQVYNRGLHSLHQSMLQQPNRFKDTLIIAAIAAAGFDLTYGRADELRRHVDGIANIIKSIGGLQYLGLGGLAAHLVLWIDFFAAIMLNRQPLYSIPSRPNITYPGPAPIYGSLVETTLSRITGGEDLSEPFTQTCRLTELLEKIARDPGPSAEVEYFTYKRNQTDHLFAVANAKYFGTGSRLSCVSLAAVTLELWILHNVGDTHSIFHHLGIEIQKALMATPLTEFWDSDLFLLQWVLFGAGSIMNDRNGSKWYQNVARQTLLQQYGSDWPINWRDLQKQNLQRLIWSELFLSLPFEAFCDKIWKLQQGEIGWK</sequence>
<evidence type="ECO:0000256" key="1">
    <source>
        <dbReference type="SAM" id="SignalP"/>
    </source>
</evidence>
<feature type="chain" id="PRO_5002544673" description="C6 transcription factor" evidence="1">
    <location>
        <begin position="20"/>
        <end position="355"/>
    </location>
</feature>
<comment type="caution">
    <text evidence="2">The sequence shown here is derived from an EMBL/GenBank/DDBJ whole genome shotgun (WGS) entry which is preliminary data.</text>
</comment>
<keyword evidence="1" id="KW-0732">Signal</keyword>
<reference evidence="2 3" key="2">
    <citation type="submission" date="2015-05" db="EMBL/GenBank/DDBJ databases">
        <authorList>
            <person name="Morales-Cruz A."/>
            <person name="Amrine K.C."/>
            <person name="Cantu D."/>
        </authorList>
    </citation>
    <scope>NUCLEOTIDE SEQUENCE [LARGE SCALE GENOMIC DNA]</scope>
    <source>
        <strain evidence="2">UCRPC4</strain>
    </source>
</reference>
<proteinExistence type="predicted"/>
<dbReference type="PANTHER" id="PTHR37540">
    <property type="entry name" value="TRANSCRIPTION FACTOR (ACR-2), PUTATIVE-RELATED-RELATED"/>
    <property type="match status" value="1"/>
</dbReference>
<dbReference type="Proteomes" id="UP000053317">
    <property type="component" value="Unassembled WGS sequence"/>
</dbReference>
<dbReference type="PANTHER" id="PTHR37540:SF10">
    <property type="entry name" value="SIGMA-70 REGION 2 FAMILY PROTEIN"/>
    <property type="match status" value="1"/>
</dbReference>
<reference evidence="2 3" key="1">
    <citation type="submission" date="2015-05" db="EMBL/GenBank/DDBJ databases">
        <title>Distinctive expansion of gene families associated with plant cell wall degradation and secondary metabolism in the genomes of grapevine trunk pathogens.</title>
        <authorList>
            <person name="Lawrence D.P."/>
            <person name="Travadon R."/>
            <person name="Rolshausen P.E."/>
            <person name="Baumgartner K."/>
        </authorList>
    </citation>
    <scope>NUCLEOTIDE SEQUENCE [LARGE SCALE GENOMIC DNA]</scope>
    <source>
        <strain evidence="2">UCRPC4</strain>
    </source>
</reference>
<evidence type="ECO:0008006" key="4">
    <source>
        <dbReference type="Google" id="ProtNLM"/>
    </source>
</evidence>
<evidence type="ECO:0000313" key="3">
    <source>
        <dbReference type="Proteomes" id="UP000053317"/>
    </source>
</evidence>
<feature type="signal peptide" evidence="1">
    <location>
        <begin position="1"/>
        <end position="19"/>
    </location>
</feature>
<dbReference type="InterPro" id="IPR021858">
    <property type="entry name" value="Fun_TF"/>
</dbReference>
<evidence type="ECO:0000313" key="2">
    <source>
        <dbReference type="EMBL" id="KKY22625.1"/>
    </source>
</evidence>
<name>A0A0G2H1D6_PHACM</name>
<dbReference type="AlphaFoldDB" id="A0A0G2H1D6"/>
<dbReference type="EMBL" id="LCWF01000075">
    <property type="protein sequence ID" value="KKY22625.1"/>
    <property type="molecule type" value="Genomic_DNA"/>
</dbReference>
<accession>A0A0G2H1D6</accession>
<organism evidence="2 3">
    <name type="scientific">Phaeomoniella chlamydospora</name>
    <name type="common">Phaeoacremonium chlamydosporum</name>
    <dbReference type="NCBI Taxonomy" id="158046"/>
    <lineage>
        <taxon>Eukaryota</taxon>
        <taxon>Fungi</taxon>
        <taxon>Dikarya</taxon>
        <taxon>Ascomycota</taxon>
        <taxon>Pezizomycotina</taxon>
        <taxon>Eurotiomycetes</taxon>
        <taxon>Chaetothyriomycetidae</taxon>
        <taxon>Phaeomoniellales</taxon>
        <taxon>Phaeomoniellaceae</taxon>
        <taxon>Phaeomoniella</taxon>
    </lineage>
</organism>
<dbReference type="Pfam" id="PF11951">
    <property type="entry name" value="Fungal_trans_2"/>
    <property type="match status" value="1"/>
</dbReference>
<gene>
    <name evidence="2" type="ORF">UCRPC4_g03243</name>
</gene>
<keyword evidence="3" id="KW-1185">Reference proteome</keyword>